<dbReference type="EMBL" id="JANSHE010000862">
    <property type="protein sequence ID" value="KAJ3006414.1"/>
    <property type="molecule type" value="Genomic_DNA"/>
</dbReference>
<accession>A0ACC1Q2W1</accession>
<evidence type="ECO:0000313" key="1">
    <source>
        <dbReference type="EMBL" id="KAJ3006414.1"/>
    </source>
</evidence>
<reference evidence="1" key="1">
    <citation type="submission" date="2022-08" db="EMBL/GenBank/DDBJ databases">
        <title>Genome Sequence of Pycnoporus sanguineus.</title>
        <authorList>
            <person name="Buettner E."/>
        </authorList>
    </citation>
    <scope>NUCLEOTIDE SEQUENCE</scope>
    <source>
        <strain evidence="1">CG-C14</strain>
    </source>
</reference>
<evidence type="ECO:0000313" key="2">
    <source>
        <dbReference type="Proteomes" id="UP001144978"/>
    </source>
</evidence>
<keyword evidence="2" id="KW-1185">Reference proteome</keyword>
<comment type="caution">
    <text evidence="1">The sequence shown here is derived from an EMBL/GenBank/DDBJ whole genome shotgun (WGS) entry which is preliminary data.</text>
</comment>
<gene>
    <name evidence="1" type="ORF">NUW54_g3947</name>
</gene>
<sequence length="271" mass="29954">MVFRLPPSGILSPFSSWIIQIASSLSPPQRPRRISGPNIWPRSHCHSSIGDYANRSDIRGIPSAAHQDPDGGAVVVIVSGSVVLSSASSIDERKVCRSFISVLMSVRPATARLVNGTRAVAHHSAQGSQRAHAGYVYGKHRHLETVSRRTKCPPQHTKGNRLAGGKYDSAKVLNYSFSGFITRRLPFSMCWEECCGNQHRGCPHFVIMYYSGEKWDCGSPTCGVSSAHMHKTSRNCPCPKTYRERRKVLNLIQEPCDACKEAALAARVRRR</sequence>
<organism evidence="1 2">
    <name type="scientific">Trametes sanguinea</name>
    <dbReference type="NCBI Taxonomy" id="158606"/>
    <lineage>
        <taxon>Eukaryota</taxon>
        <taxon>Fungi</taxon>
        <taxon>Dikarya</taxon>
        <taxon>Basidiomycota</taxon>
        <taxon>Agaricomycotina</taxon>
        <taxon>Agaricomycetes</taxon>
        <taxon>Polyporales</taxon>
        <taxon>Polyporaceae</taxon>
        <taxon>Trametes</taxon>
    </lineage>
</organism>
<name>A0ACC1Q2W1_9APHY</name>
<dbReference type="Proteomes" id="UP001144978">
    <property type="component" value="Unassembled WGS sequence"/>
</dbReference>
<protein>
    <submittedName>
        <fullName evidence="1">Uncharacterized protein</fullName>
    </submittedName>
</protein>
<proteinExistence type="predicted"/>